<comment type="cofactor">
    <cofactor evidence="1">
        <name>Mn(2+)</name>
        <dbReference type="ChEBI" id="CHEBI:29035"/>
    </cofactor>
</comment>
<dbReference type="InterPro" id="IPR020848">
    <property type="entry name" value="AP_endonuclease_F1_CS"/>
</dbReference>
<feature type="binding site" evidence="7">
    <location>
        <position position="146"/>
    </location>
    <ligand>
        <name>Mg(2+)</name>
        <dbReference type="ChEBI" id="CHEBI:18420"/>
        <label>1</label>
    </ligand>
</feature>
<dbReference type="InterPro" id="IPR004808">
    <property type="entry name" value="AP_endonuc_1"/>
</dbReference>
<feature type="binding site" evidence="7">
    <location>
        <position position="35"/>
    </location>
    <ligand>
        <name>Mg(2+)</name>
        <dbReference type="ChEBI" id="CHEBI:18420"/>
        <label>1</label>
    </ligand>
</feature>
<dbReference type="NCBIfam" id="TIGR00633">
    <property type="entry name" value="xth"/>
    <property type="match status" value="1"/>
</dbReference>
<proteinExistence type="inferred from homology"/>
<dbReference type="PANTHER" id="PTHR22748:SF6">
    <property type="entry name" value="DNA-(APURINIC OR APYRIMIDINIC SITE) ENDONUCLEASE"/>
    <property type="match status" value="1"/>
</dbReference>
<feature type="domain" description="Endonuclease/exonuclease/phosphatase" evidence="9">
    <location>
        <begin position="4"/>
        <end position="244"/>
    </location>
</feature>
<keyword evidence="7" id="KW-0464">Manganese</keyword>
<evidence type="ECO:0000256" key="7">
    <source>
        <dbReference type="PIRSR" id="PIRSR604808-2"/>
    </source>
</evidence>
<dbReference type="AlphaFoldDB" id="A0A9D2AGN3"/>
<dbReference type="PROSITE" id="PS00727">
    <property type="entry name" value="AP_NUCLEASE_F1_2"/>
    <property type="match status" value="1"/>
</dbReference>
<dbReference type="InterPro" id="IPR036691">
    <property type="entry name" value="Endo/exonu/phosph_ase_sf"/>
</dbReference>
<feature type="site" description="Important for catalytic activity" evidence="8">
    <location>
        <position position="218"/>
    </location>
</feature>
<dbReference type="GO" id="GO:0008311">
    <property type="term" value="F:double-stranded DNA 3'-5' DNA exonuclease activity"/>
    <property type="evidence" value="ECO:0007669"/>
    <property type="project" value="UniProtKB-EC"/>
</dbReference>
<evidence type="ECO:0000256" key="6">
    <source>
        <dbReference type="PIRSR" id="PIRSR604808-1"/>
    </source>
</evidence>
<gene>
    <name evidence="10" type="primary">xth</name>
    <name evidence="10" type="ORF">H9862_01460</name>
</gene>
<evidence type="ECO:0000256" key="8">
    <source>
        <dbReference type="PIRSR" id="PIRSR604808-3"/>
    </source>
</evidence>
<dbReference type="GO" id="GO:0003677">
    <property type="term" value="F:DNA binding"/>
    <property type="evidence" value="ECO:0007669"/>
    <property type="project" value="InterPro"/>
</dbReference>
<evidence type="ECO:0000256" key="1">
    <source>
        <dbReference type="ARBA" id="ARBA00001936"/>
    </source>
</evidence>
<reference evidence="10" key="2">
    <citation type="submission" date="2021-04" db="EMBL/GenBank/DDBJ databases">
        <authorList>
            <person name="Gilroy R."/>
        </authorList>
    </citation>
    <scope>NUCLEOTIDE SEQUENCE</scope>
    <source>
        <strain evidence="10">14975</strain>
    </source>
</reference>
<dbReference type="InterPro" id="IPR005135">
    <property type="entry name" value="Endo/exonuclease/phosphatase"/>
</dbReference>
<keyword evidence="5 7" id="KW-0460">Magnesium</keyword>
<dbReference type="Pfam" id="PF03372">
    <property type="entry name" value="Exo_endo_phos"/>
    <property type="match status" value="1"/>
</dbReference>
<feature type="active site" description="Proton acceptor" evidence="6">
    <location>
        <position position="244"/>
    </location>
</feature>
<keyword evidence="4 10" id="KW-0378">Hydrolase</keyword>
<sequence length="252" mass="28176">MKLVSWNVNGLRATLGKGLAEKMDALAPDLLCLQEIKARPEQVKDDWINAWPHALWNPAQRPGYSGVLILSKLPPLSTSLGIGQPEHDAEGRVATMEFDDFYFVGCYTPNSQNELARLPYRQEWDAAFRDYVCRLAETKPVVLCGDLNVAHEEIDLARPDANHFSAGFSDEERAGFSRLLAAGFTDSFRHLHPDARDAYSWWSFRGGARARNVGWRIDYFCVSNGMVDRIAEAGIHADVTGSDHCPISLVLR</sequence>
<dbReference type="InterPro" id="IPR020847">
    <property type="entry name" value="AP_endonuclease_F1_BS"/>
</dbReference>
<dbReference type="Gene3D" id="3.60.10.10">
    <property type="entry name" value="Endonuclease/exonuclease/phosphatase"/>
    <property type="match status" value="1"/>
</dbReference>
<evidence type="ECO:0000259" key="9">
    <source>
        <dbReference type="Pfam" id="PF03372"/>
    </source>
</evidence>
<name>A0A9D2AGN3_9BACT</name>
<dbReference type="PROSITE" id="PS51435">
    <property type="entry name" value="AP_NUCLEASE_F1_4"/>
    <property type="match status" value="1"/>
</dbReference>
<dbReference type="GO" id="GO:0006284">
    <property type="term" value="P:base-excision repair"/>
    <property type="evidence" value="ECO:0007669"/>
    <property type="project" value="TreeGrafter"/>
</dbReference>
<evidence type="ECO:0000256" key="2">
    <source>
        <dbReference type="ARBA" id="ARBA00007092"/>
    </source>
</evidence>
<dbReference type="PROSITE" id="PS00726">
    <property type="entry name" value="AP_NUCLEASE_F1_1"/>
    <property type="match status" value="1"/>
</dbReference>
<keyword evidence="3 7" id="KW-0479">Metal-binding</keyword>
<dbReference type="NCBIfam" id="TIGR00195">
    <property type="entry name" value="exoDNase_III"/>
    <property type="match status" value="1"/>
</dbReference>
<feature type="site" description="Transition state stabilizer" evidence="8">
    <location>
        <position position="148"/>
    </location>
</feature>
<feature type="active site" evidence="6">
    <location>
        <position position="107"/>
    </location>
</feature>
<feature type="binding site" evidence="7">
    <location>
        <position position="7"/>
    </location>
    <ligand>
        <name>Mg(2+)</name>
        <dbReference type="ChEBI" id="CHEBI:18420"/>
        <label>1</label>
    </ligand>
</feature>
<evidence type="ECO:0000256" key="4">
    <source>
        <dbReference type="ARBA" id="ARBA00022801"/>
    </source>
</evidence>
<dbReference type="EMBL" id="DXFQ01000021">
    <property type="protein sequence ID" value="HIX19252.1"/>
    <property type="molecule type" value="Genomic_DNA"/>
</dbReference>
<comment type="cofactor">
    <cofactor evidence="7">
        <name>Mg(2+)</name>
        <dbReference type="ChEBI" id="CHEBI:18420"/>
    </cofactor>
    <cofactor evidence="7">
        <name>Mn(2+)</name>
        <dbReference type="ChEBI" id="CHEBI:29035"/>
    </cofactor>
    <text evidence="7">Probably binds two magnesium or manganese ions per subunit.</text>
</comment>
<accession>A0A9D2AGN3</accession>
<feature type="active site" description="Proton donor/acceptor" evidence="6">
    <location>
        <position position="146"/>
    </location>
</feature>
<dbReference type="GO" id="GO:0008081">
    <property type="term" value="F:phosphoric diester hydrolase activity"/>
    <property type="evidence" value="ECO:0007669"/>
    <property type="project" value="TreeGrafter"/>
</dbReference>
<feature type="binding site" evidence="7">
    <location>
        <position position="148"/>
    </location>
    <ligand>
        <name>Mg(2+)</name>
        <dbReference type="ChEBI" id="CHEBI:18420"/>
        <label>1</label>
    </ligand>
</feature>
<feature type="binding site" evidence="7">
    <location>
        <position position="244"/>
    </location>
    <ligand>
        <name>Mg(2+)</name>
        <dbReference type="ChEBI" id="CHEBI:18420"/>
        <label>1</label>
    </ligand>
</feature>
<protein>
    <submittedName>
        <fullName evidence="10">Exodeoxyribonuclease III</fullName>
        <ecNumber evidence="10">3.1.11.2</ecNumber>
    </submittedName>
</protein>
<evidence type="ECO:0000256" key="5">
    <source>
        <dbReference type="ARBA" id="ARBA00022842"/>
    </source>
</evidence>
<feature type="binding site" evidence="7">
    <location>
        <position position="243"/>
    </location>
    <ligand>
        <name>Mg(2+)</name>
        <dbReference type="ChEBI" id="CHEBI:18420"/>
        <label>1</label>
    </ligand>
</feature>
<dbReference type="PANTHER" id="PTHR22748">
    <property type="entry name" value="AP ENDONUCLEASE"/>
    <property type="match status" value="1"/>
</dbReference>
<comment type="similarity">
    <text evidence="2">Belongs to the DNA repair enzymes AP/ExoA family.</text>
</comment>
<dbReference type="GO" id="GO:0003906">
    <property type="term" value="F:DNA-(apurinic or apyrimidinic site) endonuclease activity"/>
    <property type="evidence" value="ECO:0007669"/>
    <property type="project" value="TreeGrafter"/>
</dbReference>
<evidence type="ECO:0000313" key="11">
    <source>
        <dbReference type="Proteomes" id="UP000823964"/>
    </source>
</evidence>
<organism evidence="10 11">
    <name type="scientific">Candidatus Akkermansia intestinigallinarum</name>
    <dbReference type="NCBI Taxonomy" id="2838431"/>
    <lineage>
        <taxon>Bacteria</taxon>
        <taxon>Pseudomonadati</taxon>
        <taxon>Verrucomicrobiota</taxon>
        <taxon>Verrucomicrobiia</taxon>
        <taxon>Verrucomicrobiales</taxon>
        <taxon>Akkermansiaceae</taxon>
        <taxon>Akkermansia</taxon>
    </lineage>
</organism>
<dbReference type="CDD" id="cd09087">
    <property type="entry name" value="Ape1-like_AP-endo"/>
    <property type="match status" value="1"/>
</dbReference>
<evidence type="ECO:0000313" key="10">
    <source>
        <dbReference type="EMBL" id="HIX19252.1"/>
    </source>
</evidence>
<feature type="site" description="Interaction with DNA substrate" evidence="8">
    <location>
        <position position="244"/>
    </location>
</feature>
<dbReference type="Proteomes" id="UP000823964">
    <property type="component" value="Unassembled WGS sequence"/>
</dbReference>
<dbReference type="GO" id="GO:0046872">
    <property type="term" value="F:metal ion binding"/>
    <property type="evidence" value="ECO:0007669"/>
    <property type="project" value="UniProtKB-KW"/>
</dbReference>
<evidence type="ECO:0000256" key="3">
    <source>
        <dbReference type="ARBA" id="ARBA00022723"/>
    </source>
</evidence>
<dbReference type="SUPFAM" id="SSF56219">
    <property type="entry name" value="DNase I-like"/>
    <property type="match status" value="1"/>
</dbReference>
<dbReference type="EC" id="3.1.11.2" evidence="10"/>
<comment type="caution">
    <text evidence="10">The sequence shown here is derived from an EMBL/GenBank/DDBJ whole genome shotgun (WGS) entry which is preliminary data.</text>
</comment>
<reference evidence="10" key="1">
    <citation type="journal article" date="2021" name="PeerJ">
        <title>Extensive microbial diversity within the chicken gut microbiome revealed by metagenomics and culture.</title>
        <authorList>
            <person name="Gilroy R."/>
            <person name="Ravi A."/>
            <person name="Getino M."/>
            <person name="Pursley I."/>
            <person name="Horton D.L."/>
            <person name="Alikhan N.F."/>
            <person name="Baker D."/>
            <person name="Gharbi K."/>
            <person name="Hall N."/>
            <person name="Watson M."/>
            <person name="Adriaenssens E.M."/>
            <person name="Foster-Nyarko E."/>
            <person name="Jarju S."/>
            <person name="Secka A."/>
            <person name="Antonio M."/>
            <person name="Oren A."/>
            <person name="Chaudhuri R.R."/>
            <person name="La Ragione R."/>
            <person name="Hildebrand F."/>
            <person name="Pallen M.J."/>
        </authorList>
    </citation>
    <scope>NUCLEOTIDE SEQUENCE</scope>
    <source>
        <strain evidence="10">14975</strain>
    </source>
</reference>